<dbReference type="EMBL" id="CP049075">
    <property type="protein sequence ID" value="QLI04866.1"/>
    <property type="molecule type" value="Genomic_DNA"/>
</dbReference>
<evidence type="ECO:0000259" key="8">
    <source>
        <dbReference type="Pfam" id="PF05140"/>
    </source>
</evidence>
<feature type="domain" description="ResB-like" evidence="8">
    <location>
        <begin position="320"/>
        <end position="415"/>
    </location>
</feature>
<protein>
    <submittedName>
        <fullName evidence="9">Cytochrome c synthetase</fullName>
    </submittedName>
</protein>
<evidence type="ECO:0000256" key="1">
    <source>
        <dbReference type="ARBA" id="ARBA00004141"/>
    </source>
</evidence>
<dbReference type="Pfam" id="PF01578">
    <property type="entry name" value="Cytochrom_C_asm"/>
    <property type="match status" value="1"/>
</dbReference>
<dbReference type="GO" id="GO:0020037">
    <property type="term" value="F:heme binding"/>
    <property type="evidence" value="ECO:0007669"/>
    <property type="project" value="InterPro"/>
</dbReference>
<evidence type="ECO:0000259" key="7">
    <source>
        <dbReference type="Pfam" id="PF01578"/>
    </source>
</evidence>
<feature type="transmembrane region" description="Helical" evidence="6">
    <location>
        <begin position="916"/>
        <end position="934"/>
    </location>
</feature>
<evidence type="ECO:0000256" key="5">
    <source>
        <dbReference type="ARBA" id="ARBA00023136"/>
    </source>
</evidence>
<dbReference type="InterPro" id="IPR007816">
    <property type="entry name" value="ResB-like_domain"/>
</dbReference>
<gene>
    <name evidence="9" type="primary">ccsBA</name>
    <name evidence="9" type="ORF">CINF_0322</name>
</gene>
<feature type="transmembrane region" description="Helical" evidence="6">
    <location>
        <begin position="831"/>
        <end position="850"/>
    </location>
</feature>
<evidence type="ECO:0000256" key="4">
    <source>
        <dbReference type="ARBA" id="ARBA00022989"/>
    </source>
</evidence>
<keyword evidence="4 6" id="KW-1133">Transmembrane helix</keyword>
<feature type="transmembrane region" description="Helical" evidence="6">
    <location>
        <begin position="774"/>
        <end position="796"/>
    </location>
</feature>
<sequence>MIINAFLSMAGAAFWFLVFAVACGAATFIESAYDTPTAWAMVYGTAWFGVIQLILGLNLIYNLKEYRFFTLKKLPICAFHFGFLFILVGAGITRYLGVEGLMHIRNGASVSEFGTAQSFVQLRAISDGMSYLKARPIYVSKLSGNDFKIDLDVNGKKASLKYEKFVPNAIYEWQENNATNAMPLLEIMFSNDKNARKIALSSGDKIDLGGIEFSFDKDQNQSKKQNYINISLENGKFYLSSDQNLSYMKMADMSNGTLENNAKHELNDTRLFTLRHADESLNFAFSKMLKGAKQELVSASHGQMGQNAFLSTLSFNDKSKQVAIFENSMPSMASIDGVNFELSLNPIKIELPFSIKLDKFELLRYAGSNSPMSYSSFVKIQDEKTGDYDYHIYMNHVLDHGGYRFFQSSYDQDEQGTILSVNRDPGKWPTYLGYALLGIGFFFNILNPHSRFSKLSKSIREQNQNPKQNKNEISKSPKSAPKILALFALIVAIFSPNTLKASDVAINSQHAKIASTLIIQSFDGRMKPFDTLSYELLNKLYRSTSIDGMNANEAILSMTLLPSKWRATPIIKISDDEIKRLLNIPQSQNYASFNDFFSLSNKGSDYKLLALSQEANRKPLSARTRLDKEIIKIDEKINILYMIFAGEFLRIIPAQNDPSNTWHSPTSALSTLSGDEQKQILILLQDYFSKATQAISDNNWQEANQALENLKAYQVKYGANIMPNQAHIKAELLFNELQIFSKLTGVYLLAGLALLAVVFIRLASKWRLNIIFKIVYGINILAFILHTAGLVLRWYISGHAPWSDAYESLVYIAWALALSGILFSRRSAISLALSTILAGCVLFVAHLSWIDPQITNLMPVLRSYWLTIHVSVITASYGFLGLCSLLGIFTLLLFSLQNRYKENIQFSQNILEATRINEMAMILGLGLLTVGNFLGGVWANESWGRYWGWDSKETWALISILVYAAVLHMRFIKALNSQYAFAVASMFAYWSIIFTYFGVNFYLSGLHSYAAGDVVQIPTFVYISVIAMIALALLALRGKVYSKKL</sequence>
<evidence type="ECO:0000313" key="10">
    <source>
        <dbReference type="Proteomes" id="UP000509414"/>
    </source>
</evidence>
<dbReference type="Pfam" id="PF05140">
    <property type="entry name" value="ResB"/>
    <property type="match status" value="1"/>
</dbReference>
<dbReference type="InterPro" id="IPR045062">
    <property type="entry name" value="Cyt_c_biogenesis_CcsA/CcmC"/>
</dbReference>
<keyword evidence="10" id="KW-1185">Reference proteome</keyword>
<name>A0A7H9CFK4_9BACT</name>
<evidence type="ECO:0000256" key="2">
    <source>
        <dbReference type="ARBA" id="ARBA00022692"/>
    </source>
</evidence>
<dbReference type="GO" id="GO:0005886">
    <property type="term" value="C:plasma membrane"/>
    <property type="evidence" value="ECO:0007669"/>
    <property type="project" value="TreeGrafter"/>
</dbReference>
<dbReference type="Proteomes" id="UP000509414">
    <property type="component" value="Chromosome"/>
</dbReference>
<dbReference type="KEGG" id="cinf:CINF_0322"/>
<accession>A0A7H9CFK4</accession>
<feature type="domain" description="Cytochrome c assembly protein" evidence="7">
    <location>
        <begin position="802"/>
        <end position="1007"/>
    </location>
</feature>
<keyword evidence="3" id="KW-0201">Cytochrome c-type biogenesis</keyword>
<feature type="transmembrane region" description="Helical" evidence="6">
    <location>
        <begin position="74"/>
        <end position="96"/>
    </location>
</feature>
<feature type="transmembrane region" description="Helical" evidence="6">
    <location>
        <begin position="954"/>
        <end position="972"/>
    </location>
</feature>
<keyword evidence="5 6" id="KW-0472">Membrane</keyword>
<dbReference type="AlphaFoldDB" id="A0A7H9CFK4"/>
<proteinExistence type="predicted"/>
<dbReference type="GO" id="GO:0017004">
    <property type="term" value="P:cytochrome complex assembly"/>
    <property type="evidence" value="ECO:0007669"/>
    <property type="project" value="UniProtKB-KW"/>
</dbReference>
<reference evidence="9 10" key="1">
    <citation type="submission" date="2020-02" db="EMBL/GenBank/DDBJ databases">
        <title>Complete genome sequence of the novel Campylobacter species Candidatus Campylobacter infans.</title>
        <authorList>
            <person name="Duim B."/>
            <person name="Zomer A."/>
            <person name="van der Graaf L."/>
            <person name="Wagenaar J."/>
        </authorList>
    </citation>
    <scope>NUCLEOTIDE SEQUENCE [LARGE SCALE GENOMIC DNA]</scope>
    <source>
        <strain evidence="9 10">19S00001</strain>
    </source>
</reference>
<feature type="transmembrane region" description="Helical" evidence="6">
    <location>
        <begin position="870"/>
        <end position="896"/>
    </location>
</feature>
<feature type="transmembrane region" description="Helical" evidence="6">
    <location>
        <begin position="41"/>
        <end position="62"/>
    </location>
</feature>
<comment type="subcellular location">
    <subcellularLocation>
        <location evidence="1">Membrane</location>
        <topology evidence="1">Multi-pass membrane protein</topology>
    </subcellularLocation>
</comment>
<feature type="transmembrane region" description="Helical" evidence="6">
    <location>
        <begin position="1019"/>
        <end position="1036"/>
    </location>
</feature>
<dbReference type="PANTHER" id="PTHR30071:SF1">
    <property type="entry name" value="CYTOCHROME B_B6 PROTEIN-RELATED"/>
    <property type="match status" value="1"/>
</dbReference>
<feature type="transmembrane region" description="Helical" evidence="6">
    <location>
        <begin position="744"/>
        <end position="762"/>
    </location>
</feature>
<dbReference type="RefSeq" id="WP_179975504.1">
    <property type="nucleotide sequence ID" value="NZ_CP049075.1"/>
</dbReference>
<organism evidence="9 10">
    <name type="scientific">Candidatus Campylobacter infans</name>
    <dbReference type="NCBI Taxonomy" id="2561898"/>
    <lineage>
        <taxon>Bacteria</taxon>
        <taxon>Pseudomonadati</taxon>
        <taxon>Campylobacterota</taxon>
        <taxon>Epsilonproteobacteria</taxon>
        <taxon>Campylobacterales</taxon>
        <taxon>Campylobacteraceae</taxon>
        <taxon>Campylobacter</taxon>
    </lineage>
</organism>
<dbReference type="PANTHER" id="PTHR30071">
    <property type="entry name" value="HEME EXPORTER PROTEIN C"/>
    <property type="match status" value="1"/>
</dbReference>
<evidence type="ECO:0000256" key="3">
    <source>
        <dbReference type="ARBA" id="ARBA00022748"/>
    </source>
</evidence>
<keyword evidence="2 6" id="KW-0812">Transmembrane</keyword>
<feature type="transmembrane region" description="Helical" evidence="6">
    <location>
        <begin position="979"/>
        <end position="999"/>
    </location>
</feature>
<dbReference type="InterPro" id="IPR002541">
    <property type="entry name" value="Cyt_c_assembly"/>
</dbReference>
<evidence type="ECO:0000313" key="9">
    <source>
        <dbReference type="EMBL" id="QLI04866.1"/>
    </source>
</evidence>
<evidence type="ECO:0000256" key="6">
    <source>
        <dbReference type="SAM" id="Phobius"/>
    </source>
</evidence>
<feature type="transmembrane region" description="Helical" evidence="6">
    <location>
        <begin position="808"/>
        <end position="824"/>
    </location>
</feature>